<protein>
    <recommendedName>
        <fullName evidence="4">Secreted protein</fullName>
    </recommendedName>
</protein>
<evidence type="ECO:0008006" key="4">
    <source>
        <dbReference type="Google" id="ProtNLM"/>
    </source>
</evidence>
<proteinExistence type="predicted"/>
<reference evidence="2" key="1">
    <citation type="journal article" date="2023" name="Mol. Phylogenet. Evol.">
        <title>Genome-scale phylogeny and comparative genomics of the fungal order Sordariales.</title>
        <authorList>
            <person name="Hensen N."/>
            <person name="Bonometti L."/>
            <person name="Westerberg I."/>
            <person name="Brannstrom I.O."/>
            <person name="Guillou S."/>
            <person name="Cros-Aarteil S."/>
            <person name="Calhoun S."/>
            <person name="Haridas S."/>
            <person name="Kuo A."/>
            <person name="Mondo S."/>
            <person name="Pangilinan J."/>
            <person name="Riley R."/>
            <person name="LaButti K."/>
            <person name="Andreopoulos B."/>
            <person name="Lipzen A."/>
            <person name="Chen C."/>
            <person name="Yan M."/>
            <person name="Daum C."/>
            <person name="Ng V."/>
            <person name="Clum A."/>
            <person name="Steindorff A."/>
            <person name="Ohm R.A."/>
            <person name="Martin F."/>
            <person name="Silar P."/>
            <person name="Natvig D.O."/>
            <person name="Lalanne C."/>
            <person name="Gautier V."/>
            <person name="Ament-Velasquez S.L."/>
            <person name="Kruys A."/>
            <person name="Hutchinson M.I."/>
            <person name="Powell A.J."/>
            <person name="Barry K."/>
            <person name="Miller A.N."/>
            <person name="Grigoriev I.V."/>
            <person name="Debuchy R."/>
            <person name="Gladieux P."/>
            <person name="Hiltunen Thoren M."/>
            <person name="Johannesson H."/>
        </authorList>
    </citation>
    <scope>NUCLEOTIDE SEQUENCE</scope>
    <source>
        <strain evidence="2">CBS 757.83</strain>
    </source>
</reference>
<feature type="chain" id="PRO_5042966334" description="Secreted protein" evidence="1">
    <location>
        <begin position="26"/>
        <end position="86"/>
    </location>
</feature>
<comment type="caution">
    <text evidence="2">The sequence shown here is derived from an EMBL/GenBank/DDBJ whole genome shotgun (WGS) entry which is preliminary data.</text>
</comment>
<evidence type="ECO:0000313" key="2">
    <source>
        <dbReference type="EMBL" id="KAK4102087.1"/>
    </source>
</evidence>
<name>A0AAN6T2X4_9PEZI</name>
<sequence>MPVYLLLFLWRIFSCLFASLRGAVSETVTRPVTSDMICAGGSLFFVFPPFFASRLYFHTHAYYCMGPFSSPPQSAAPQGPTRRLAG</sequence>
<keyword evidence="3" id="KW-1185">Reference proteome</keyword>
<dbReference type="AlphaFoldDB" id="A0AAN6T2X4"/>
<dbReference type="EMBL" id="MU863632">
    <property type="protein sequence ID" value="KAK4102087.1"/>
    <property type="molecule type" value="Genomic_DNA"/>
</dbReference>
<evidence type="ECO:0000256" key="1">
    <source>
        <dbReference type="SAM" id="SignalP"/>
    </source>
</evidence>
<organism evidence="2 3">
    <name type="scientific">Parathielavia hyrcaniae</name>
    <dbReference type="NCBI Taxonomy" id="113614"/>
    <lineage>
        <taxon>Eukaryota</taxon>
        <taxon>Fungi</taxon>
        <taxon>Dikarya</taxon>
        <taxon>Ascomycota</taxon>
        <taxon>Pezizomycotina</taxon>
        <taxon>Sordariomycetes</taxon>
        <taxon>Sordariomycetidae</taxon>
        <taxon>Sordariales</taxon>
        <taxon>Chaetomiaceae</taxon>
        <taxon>Parathielavia</taxon>
    </lineage>
</organism>
<gene>
    <name evidence="2" type="ORF">N658DRAFT_495434</name>
</gene>
<accession>A0AAN6T2X4</accession>
<dbReference type="Proteomes" id="UP001305647">
    <property type="component" value="Unassembled WGS sequence"/>
</dbReference>
<evidence type="ECO:0000313" key="3">
    <source>
        <dbReference type="Proteomes" id="UP001305647"/>
    </source>
</evidence>
<reference evidence="2" key="2">
    <citation type="submission" date="2023-05" db="EMBL/GenBank/DDBJ databases">
        <authorList>
            <consortium name="Lawrence Berkeley National Laboratory"/>
            <person name="Steindorff A."/>
            <person name="Hensen N."/>
            <person name="Bonometti L."/>
            <person name="Westerberg I."/>
            <person name="Brannstrom I.O."/>
            <person name="Guillou S."/>
            <person name="Cros-Aarteil S."/>
            <person name="Calhoun S."/>
            <person name="Haridas S."/>
            <person name="Kuo A."/>
            <person name="Mondo S."/>
            <person name="Pangilinan J."/>
            <person name="Riley R."/>
            <person name="Labutti K."/>
            <person name="Andreopoulos B."/>
            <person name="Lipzen A."/>
            <person name="Chen C."/>
            <person name="Yanf M."/>
            <person name="Daum C."/>
            <person name="Ng V."/>
            <person name="Clum A."/>
            <person name="Ohm R."/>
            <person name="Martin F."/>
            <person name="Silar P."/>
            <person name="Natvig D."/>
            <person name="Lalanne C."/>
            <person name="Gautier V."/>
            <person name="Ament-Velasquez S.L."/>
            <person name="Kruys A."/>
            <person name="Hutchinson M.I."/>
            <person name="Powell A.J."/>
            <person name="Barry K."/>
            <person name="Miller A.N."/>
            <person name="Grigoriev I.V."/>
            <person name="Debuchy R."/>
            <person name="Gladieux P."/>
            <person name="Thoren M.H."/>
            <person name="Johannesson H."/>
        </authorList>
    </citation>
    <scope>NUCLEOTIDE SEQUENCE</scope>
    <source>
        <strain evidence="2">CBS 757.83</strain>
    </source>
</reference>
<keyword evidence="1" id="KW-0732">Signal</keyword>
<feature type="signal peptide" evidence="1">
    <location>
        <begin position="1"/>
        <end position="25"/>
    </location>
</feature>